<keyword evidence="2" id="KW-1185">Reference proteome</keyword>
<evidence type="ECO:0000313" key="1">
    <source>
        <dbReference type="EMBL" id="KAH6942791.1"/>
    </source>
</evidence>
<dbReference type="Proteomes" id="UP000821845">
    <property type="component" value="Chromosome 10"/>
</dbReference>
<reference evidence="1" key="1">
    <citation type="submission" date="2020-05" db="EMBL/GenBank/DDBJ databases">
        <title>Large-scale comparative analyses of tick genomes elucidate their genetic diversity and vector capacities.</title>
        <authorList>
            <person name="Jia N."/>
            <person name="Wang J."/>
            <person name="Shi W."/>
            <person name="Du L."/>
            <person name="Sun Y."/>
            <person name="Zhan W."/>
            <person name="Jiang J."/>
            <person name="Wang Q."/>
            <person name="Zhang B."/>
            <person name="Ji P."/>
            <person name="Sakyi L.B."/>
            <person name="Cui X."/>
            <person name="Yuan T."/>
            <person name="Jiang B."/>
            <person name="Yang W."/>
            <person name="Lam T.T.-Y."/>
            <person name="Chang Q."/>
            <person name="Ding S."/>
            <person name="Wang X."/>
            <person name="Zhu J."/>
            <person name="Ruan X."/>
            <person name="Zhao L."/>
            <person name="Wei J."/>
            <person name="Que T."/>
            <person name="Du C."/>
            <person name="Cheng J."/>
            <person name="Dai P."/>
            <person name="Han X."/>
            <person name="Huang E."/>
            <person name="Gao Y."/>
            <person name="Liu J."/>
            <person name="Shao H."/>
            <person name="Ye R."/>
            <person name="Li L."/>
            <person name="Wei W."/>
            <person name="Wang X."/>
            <person name="Wang C."/>
            <person name="Yang T."/>
            <person name="Huo Q."/>
            <person name="Li W."/>
            <person name="Guo W."/>
            <person name="Chen H."/>
            <person name="Zhou L."/>
            <person name="Ni X."/>
            <person name="Tian J."/>
            <person name="Zhou Y."/>
            <person name="Sheng Y."/>
            <person name="Liu T."/>
            <person name="Pan Y."/>
            <person name="Xia L."/>
            <person name="Li J."/>
            <person name="Zhao F."/>
            <person name="Cao W."/>
        </authorList>
    </citation>
    <scope>NUCLEOTIDE SEQUENCE</scope>
    <source>
        <strain evidence="1">Hyas-2018</strain>
    </source>
</reference>
<accession>A0ACB7T955</accession>
<comment type="caution">
    <text evidence="1">The sequence shown here is derived from an EMBL/GenBank/DDBJ whole genome shotgun (WGS) entry which is preliminary data.</text>
</comment>
<evidence type="ECO:0000313" key="2">
    <source>
        <dbReference type="Proteomes" id="UP000821845"/>
    </source>
</evidence>
<name>A0ACB7T955_HYAAI</name>
<proteinExistence type="predicted"/>
<organism evidence="1 2">
    <name type="scientific">Hyalomma asiaticum</name>
    <name type="common">Tick</name>
    <dbReference type="NCBI Taxonomy" id="266040"/>
    <lineage>
        <taxon>Eukaryota</taxon>
        <taxon>Metazoa</taxon>
        <taxon>Ecdysozoa</taxon>
        <taxon>Arthropoda</taxon>
        <taxon>Chelicerata</taxon>
        <taxon>Arachnida</taxon>
        <taxon>Acari</taxon>
        <taxon>Parasitiformes</taxon>
        <taxon>Ixodida</taxon>
        <taxon>Ixodoidea</taxon>
        <taxon>Ixodidae</taxon>
        <taxon>Hyalomminae</taxon>
        <taxon>Hyalomma</taxon>
    </lineage>
</organism>
<protein>
    <submittedName>
        <fullName evidence="1">Uncharacterized protein</fullName>
    </submittedName>
</protein>
<sequence length="322" mass="35982">MDENALGTYVVGPFPRNVHPQHNAGPRAARARAISKKMVGLETFVDAAQYGLSGKFAVTAVSEKGDLMSAASAASGGISLYQLGEKRDVARLQYKVQNALRQRSDLPMASELVARLDAELVDATRLYGEYADPYDLVECKLAIVCSSGYNKPELVESLWESLLEREFLAHTNANELCRRLESLAQEHAESVRFFPIAFVVKFLEVRGSQHGGFEPGWILEPLLAAKVSISSLRDTYNDLYRGDDHAFLERPLHLLRAISRLIELFLKNWHSTEGRRQLANKFVDDISDYIRDLHTLTPTDNVVSLIAKFNELQATLHSHLAT</sequence>
<dbReference type="EMBL" id="CM023490">
    <property type="protein sequence ID" value="KAH6942791.1"/>
    <property type="molecule type" value="Genomic_DNA"/>
</dbReference>
<gene>
    <name evidence="1" type="ORF">HPB50_010652</name>
</gene>